<feature type="domain" description="Integrase catalytic" evidence="2">
    <location>
        <begin position="437"/>
        <end position="608"/>
    </location>
</feature>
<dbReference type="FunFam" id="3.30.70.270:FF:000020">
    <property type="entry name" value="Transposon Tf2-6 polyprotein-like Protein"/>
    <property type="match status" value="1"/>
</dbReference>
<comment type="caution">
    <text evidence="3">The sequence shown here is derived from an EMBL/GenBank/DDBJ whole genome shotgun (WGS) entry which is preliminary data.</text>
</comment>
<dbReference type="Pfam" id="PF17921">
    <property type="entry name" value="Integrase_H2C2"/>
    <property type="match status" value="1"/>
</dbReference>
<dbReference type="GO" id="GO:0015074">
    <property type="term" value="P:DNA integration"/>
    <property type="evidence" value="ECO:0007669"/>
    <property type="project" value="InterPro"/>
</dbReference>
<gene>
    <name evidence="3" type="ORF">IV203_032847</name>
</gene>
<protein>
    <submittedName>
        <fullName evidence="3">Integrase core domain containing protein</fullName>
    </submittedName>
</protein>
<dbReference type="OrthoDB" id="6758821at2759"/>
<name>A0A9K3KL47_9STRA</name>
<dbReference type="InterPro" id="IPR001584">
    <property type="entry name" value="Integrase_cat-core"/>
</dbReference>
<reference evidence="3" key="2">
    <citation type="submission" date="2021-04" db="EMBL/GenBank/DDBJ databases">
        <authorList>
            <person name="Podell S."/>
        </authorList>
    </citation>
    <scope>NUCLEOTIDE SEQUENCE</scope>
    <source>
        <strain evidence="3">Hildebrandi</strain>
    </source>
</reference>
<evidence type="ECO:0000313" key="3">
    <source>
        <dbReference type="EMBL" id="KAG7345316.1"/>
    </source>
</evidence>
<reference evidence="3" key="1">
    <citation type="journal article" date="2021" name="Sci. Rep.">
        <title>Diploid genomic architecture of Nitzschia inconspicua, an elite biomass production diatom.</title>
        <authorList>
            <person name="Oliver A."/>
            <person name="Podell S."/>
            <person name="Pinowska A."/>
            <person name="Traller J.C."/>
            <person name="Smith S.R."/>
            <person name="McClure R."/>
            <person name="Beliaev A."/>
            <person name="Bohutskyi P."/>
            <person name="Hill E.A."/>
            <person name="Rabines A."/>
            <person name="Zheng H."/>
            <person name="Allen L.Z."/>
            <person name="Kuo A."/>
            <person name="Grigoriev I.V."/>
            <person name="Allen A.E."/>
            <person name="Hazlebeck D."/>
            <person name="Allen E.E."/>
        </authorList>
    </citation>
    <scope>NUCLEOTIDE SEQUENCE</scope>
    <source>
        <strain evidence="3">Hildebrandi</strain>
    </source>
</reference>
<dbReference type="GO" id="GO:0003824">
    <property type="term" value="F:catalytic activity"/>
    <property type="evidence" value="ECO:0007669"/>
    <property type="project" value="UniProtKB-KW"/>
</dbReference>
<dbReference type="InterPro" id="IPR041577">
    <property type="entry name" value="RT_RNaseH_2"/>
</dbReference>
<dbReference type="InterPro" id="IPR041588">
    <property type="entry name" value="Integrase_H2C2"/>
</dbReference>
<dbReference type="PANTHER" id="PTHR37984:SF5">
    <property type="entry name" value="PROTEIN NYNRIN-LIKE"/>
    <property type="match status" value="1"/>
</dbReference>
<accession>A0A9K3KL47</accession>
<sequence length="714" mass="81788">MHLQPTQKCSMTCLKEVEVYINDIGCFSISWDKHMSLLDIVLSRLEDAGFTINPLKCEWGVKETDFLGHWLTPNGHKPWKKKVSAILAMQPPTNLKQLRSFLGLVTFYRDMWPRRSHTLAPLTNLLGTKVFNWGPEQQKSFQEMKAIVARDALLAYPDNSIPFDIETDASDYQLGAVIKQKGRPIAYYSRKLNSAQRNYTTIEKELLSTVETFREYRDILLGGQINVYTDNKNLTHDMTKFTTQRFLRWRLLLDEFGATYHYKQGASNFIADALSRVPSSIPVGEEQETKPNDMQHAYDLADGLLVHPDFDEEGRHPFQFDTVHEYQIRDRGLQSCVNSRQEYQRHLYGSKTLVTYCKNGEEPKICIPDEMLSRLVKYYHEISAHVEGATRLEQTIRRHYFHPKLSEAVQKLVLSCDICQKNKRGSKKYGQLAPREAVLLPWQEIHCDSIGPWKIDLRARNIEFKAMTIIDPATNLIEIQPLLNGTAIEAADVVEDTWIARYPHPVRCITDNGPEFGQEFRDRLEKNLGIKVHSSTARNPQGNSIVERIHQSVGLILRVITPEENPRSFEDGKRVIRRCLATAMHACRCASSGAIGDLSPGALAFHRDMLLDIPMQTDITVLTTNRQMRSVSNMIMRLMKKCSNKYRWDSQINSSLLTQALTVSLPSTPMERLQSNSNRISMNASISVVSSLIVLKYNRTVWESDVRRTDQVLP</sequence>
<dbReference type="Pfam" id="PF17919">
    <property type="entry name" value="RT_RNaseH_2"/>
    <property type="match status" value="1"/>
</dbReference>
<dbReference type="PROSITE" id="PS50994">
    <property type="entry name" value="INTEGRASE"/>
    <property type="match status" value="1"/>
</dbReference>
<dbReference type="CDD" id="cd09274">
    <property type="entry name" value="RNase_HI_RT_Ty3"/>
    <property type="match status" value="1"/>
</dbReference>
<dbReference type="Proteomes" id="UP000693970">
    <property type="component" value="Unassembled WGS sequence"/>
</dbReference>
<evidence type="ECO:0000259" key="2">
    <source>
        <dbReference type="PROSITE" id="PS50994"/>
    </source>
</evidence>
<dbReference type="InterPro" id="IPR050951">
    <property type="entry name" value="Retrovirus_Pol_polyprotein"/>
</dbReference>
<dbReference type="PANTHER" id="PTHR37984">
    <property type="entry name" value="PROTEIN CBG26694"/>
    <property type="match status" value="1"/>
</dbReference>
<proteinExistence type="predicted"/>
<keyword evidence="4" id="KW-1185">Reference proteome</keyword>
<keyword evidence="1" id="KW-0511">Multifunctional enzyme</keyword>
<organism evidence="3 4">
    <name type="scientific">Nitzschia inconspicua</name>
    <dbReference type="NCBI Taxonomy" id="303405"/>
    <lineage>
        <taxon>Eukaryota</taxon>
        <taxon>Sar</taxon>
        <taxon>Stramenopiles</taxon>
        <taxon>Ochrophyta</taxon>
        <taxon>Bacillariophyta</taxon>
        <taxon>Bacillariophyceae</taxon>
        <taxon>Bacillariophycidae</taxon>
        <taxon>Bacillariales</taxon>
        <taxon>Bacillariaceae</taxon>
        <taxon>Nitzschia</taxon>
    </lineage>
</organism>
<dbReference type="EMBL" id="JAGRRH010000022">
    <property type="protein sequence ID" value="KAG7345316.1"/>
    <property type="molecule type" value="Genomic_DNA"/>
</dbReference>
<dbReference type="AlphaFoldDB" id="A0A9K3KL47"/>
<evidence type="ECO:0000313" key="4">
    <source>
        <dbReference type="Proteomes" id="UP000693970"/>
    </source>
</evidence>
<evidence type="ECO:0000256" key="1">
    <source>
        <dbReference type="ARBA" id="ARBA00023268"/>
    </source>
</evidence>